<sequence>MGESGKQQGVAEVAAERGQLINVAYRLLGSLAEAEDAVQEAYARWYALPPGRQRQIVSPGAWLTTVAGRVCLDLLGSARARRERYVGAWLPEPVPDRTQWAARPGATSGEAADPADQIVLDESVDMALLVVLETMTPAERVAFVLHDVFRYPFAEIAPVLGRTPAACRQLASSARARVRAAPAVGAASEPDQAEAVRRVKEAWQSQDITALVELLAPDAVMTADGGGLSSAVLRPVEGGRRIAEYMLHMASRATGLTLVERSVNGRPGLVAEIGGVPLTVAAFAVAEGRVTRIWVVRNPEKLRAWAG</sequence>
<dbReference type="EMBL" id="JAATEJ010000025">
    <property type="protein sequence ID" value="NJP46894.1"/>
    <property type="molecule type" value="Genomic_DNA"/>
</dbReference>
<dbReference type="Gene3D" id="1.10.10.10">
    <property type="entry name" value="Winged helix-like DNA-binding domain superfamily/Winged helix DNA-binding domain"/>
    <property type="match status" value="1"/>
</dbReference>
<accession>A0ABX0ZSC5</accession>
<dbReference type="SUPFAM" id="SSF54427">
    <property type="entry name" value="NTF2-like"/>
    <property type="match status" value="1"/>
</dbReference>
<evidence type="ECO:0000256" key="1">
    <source>
        <dbReference type="ARBA" id="ARBA00010641"/>
    </source>
</evidence>
<evidence type="ECO:0000259" key="6">
    <source>
        <dbReference type="Pfam" id="PF04542"/>
    </source>
</evidence>
<dbReference type="Gene3D" id="3.10.450.50">
    <property type="match status" value="1"/>
</dbReference>
<feature type="domain" description="RNA polymerase sigma factor 70 region 4 type 2" evidence="7">
    <location>
        <begin position="126"/>
        <end position="177"/>
    </location>
</feature>
<dbReference type="SUPFAM" id="SSF88946">
    <property type="entry name" value="Sigma2 domain of RNA polymerase sigma factors"/>
    <property type="match status" value="1"/>
</dbReference>
<keyword evidence="4" id="KW-0731">Sigma factor</keyword>
<feature type="domain" description="RNA polymerase sigma-70 region 2" evidence="6">
    <location>
        <begin position="15"/>
        <end position="79"/>
    </location>
</feature>
<dbReference type="Pfam" id="PF04542">
    <property type="entry name" value="Sigma70_r2"/>
    <property type="match status" value="1"/>
</dbReference>
<evidence type="ECO:0000256" key="5">
    <source>
        <dbReference type="ARBA" id="ARBA00023163"/>
    </source>
</evidence>
<dbReference type="Pfam" id="PF08281">
    <property type="entry name" value="Sigma70_r4_2"/>
    <property type="match status" value="1"/>
</dbReference>
<dbReference type="NCBIfam" id="TIGR02937">
    <property type="entry name" value="sigma70-ECF"/>
    <property type="match status" value="1"/>
</dbReference>
<name>A0ABX0ZSC5_9ACTN</name>
<dbReference type="PANTHER" id="PTHR30173:SF43">
    <property type="entry name" value="ECF RNA POLYMERASE SIGMA FACTOR SIGI-RELATED"/>
    <property type="match status" value="1"/>
</dbReference>
<dbReference type="InterPro" id="IPR013324">
    <property type="entry name" value="RNA_pol_sigma_r3/r4-like"/>
</dbReference>
<dbReference type="InterPro" id="IPR052704">
    <property type="entry name" value="ECF_Sigma-70_Domain"/>
</dbReference>
<dbReference type="InterPro" id="IPR007627">
    <property type="entry name" value="RNA_pol_sigma70_r2"/>
</dbReference>
<dbReference type="InterPro" id="IPR014284">
    <property type="entry name" value="RNA_pol_sigma-70_dom"/>
</dbReference>
<dbReference type="NCBIfam" id="NF007214">
    <property type="entry name" value="PRK09636.1"/>
    <property type="match status" value="1"/>
</dbReference>
<evidence type="ECO:0000256" key="3">
    <source>
        <dbReference type="ARBA" id="ARBA00023015"/>
    </source>
</evidence>
<keyword evidence="5" id="KW-0804">Transcription</keyword>
<proteinExistence type="inferred from homology"/>
<dbReference type="InterPro" id="IPR036388">
    <property type="entry name" value="WH-like_DNA-bd_sf"/>
</dbReference>
<dbReference type="PANTHER" id="PTHR30173">
    <property type="entry name" value="SIGMA 19 FACTOR"/>
    <property type="match status" value="1"/>
</dbReference>
<dbReference type="SUPFAM" id="SSF88659">
    <property type="entry name" value="Sigma3 and sigma4 domains of RNA polymerase sigma factors"/>
    <property type="match status" value="1"/>
</dbReference>
<evidence type="ECO:0000259" key="7">
    <source>
        <dbReference type="Pfam" id="PF08281"/>
    </source>
</evidence>
<protein>
    <submittedName>
        <fullName evidence="8">RNA polymerase sigma factor SigJ</fullName>
    </submittedName>
</protein>
<evidence type="ECO:0000313" key="8">
    <source>
        <dbReference type="EMBL" id="NJP46894.1"/>
    </source>
</evidence>
<evidence type="ECO:0000256" key="2">
    <source>
        <dbReference type="ARBA" id="ARBA00011344"/>
    </source>
</evidence>
<dbReference type="RefSeq" id="WP_167985743.1">
    <property type="nucleotide sequence ID" value="NZ_JAATEJ010000025.1"/>
</dbReference>
<evidence type="ECO:0000313" key="9">
    <source>
        <dbReference type="Proteomes" id="UP000734511"/>
    </source>
</evidence>
<comment type="caution">
    <text evidence="8">The sequence shown here is derived from an EMBL/GenBank/DDBJ whole genome shotgun (WGS) entry which is preliminary data.</text>
</comment>
<dbReference type="InterPro" id="IPR013249">
    <property type="entry name" value="RNA_pol_sigma70_r4_t2"/>
</dbReference>
<comment type="similarity">
    <text evidence="1">Belongs to the sigma-70 factor family. ECF subfamily.</text>
</comment>
<keyword evidence="3" id="KW-0805">Transcription regulation</keyword>
<dbReference type="InterPro" id="IPR032710">
    <property type="entry name" value="NTF2-like_dom_sf"/>
</dbReference>
<dbReference type="Proteomes" id="UP000734511">
    <property type="component" value="Unassembled WGS sequence"/>
</dbReference>
<gene>
    <name evidence="8" type="primary">sigJ</name>
    <name evidence="8" type="ORF">HCN08_26315</name>
</gene>
<dbReference type="InterPro" id="IPR013325">
    <property type="entry name" value="RNA_pol_sigma_r2"/>
</dbReference>
<keyword evidence="9" id="KW-1185">Reference proteome</keyword>
<evidence type="ECO:0000256" key="4">
    <source>
        <dbReference type="ARBA" id="ARBA00023082"/>
    </source>
</evidence>
<comment type="subunit">
    <text evidence="2">Interacts transiently with the RNA polymerase catalytic core formed by RpoA, RpoB, RpoC and RpoZ (2 alpha, 1 beta, 1 beta' and 1 omega subunit) to form the RNA polymerase holoenzyme that can initiate transcription.</text>
</comment>
<dbReference type="Gene3D" id="1.10.1740.10">
    <property type="match status" value="1"/>
</dbReference>
<reference evidence="8 9" key="1">
    <citation type="submission" date="2020-03" db="EMBL/GenBank/DDBJ databases">
        <title>WGS of actinomycetes isolated from Thailand.</title>
        <authorList>
            <person name="Thawai C."/>
        </authorList>
    </citation>
    <scope>NUCLEOTIDE SEQUENCE [LARGE SCALE GENOMIC DNA]</scope>
    <source>
        <strain evidence="8 9">PRB2-1</strain>
    </source>
</reference>
<organism evidence="8 9">
    <name type="scientific">Actinacidiphila epipremni</name>
    <dbReference type="NCBI Taxonomy" id="2053013"/>
    <lineage>
        <taxon>Bacteria</taxon>
        <taxon>Bacillati</taxon>
        <taxon>Actinomycetota</taxon>
        <taxon>Actinomycetes</taxon>
        <taxon>Kitasatosporales</taxon>
        <taxon>Streptomycetaceae</taxon>
        <taxon>Actinacidiphila</taxon>
    </lineage>
</organism>